<sequence length="94" mass="10924">MTGRFHPVPANDPYTAGNLVINTEPLFLGFMNEKFTVMDMEDTYEKRVKPYVQGISYADAIEYLYGHMPQYIEIKLRQANPANLDAFFTDLRRI</sequence>
<organism evidence="1 2">
    <name type="scientific">Rhizophagus irregularis</name>
    <dbReference type="NCBI Taxonomy" id="588596"/>
    <lineage>
        <taxon>Eukaryota</taxon>
        <taxon>Fungi</taxon>
        <taxon>Fungi incertae sedis</taxon>
        <taxon>Mucoromycota</taxon>
        <taxon>Glomeromycotina</taxon>
        <taxon>Glomeromycetes</taxon>
        <taxon>Glomerales</taxon>
        <taxon>Glomeraceae</taxon>
        <taxon>Rhizophagus</taxon>
    </lineage>
</organism>
<name>A0A2N1NDF9_9GLOM</name>
<proteinExistence type="predicted"/>
<evidence type="ECO:0000313" key="2">
    <source>
        <dbReference type="Proteomes" id="UP000233469"/>
    </source>
</evidence>
<dbReference type="VEuPathDB" id="FungiDB:RhiirA1_463308"/>
<reference evidence="1 2" key="1">
    <citation type="submission" date="2016-04" db="EMBL/GenBank/DDBJ databases">
        <title>Genome analyses suggest a sexual origin of heterokaryosis in a supposedly ancient asexual fungus.</title>
        <authorList>
            <person name="Ropars J."/>
            <person name="Sedzielewska K."/>
            <person name="Noel J."/>
            <person name="Charron P."/>
            <person name="Farinelli L."/>
            <person name="Marton T."/>
            <person name="Kruger M."/>
            <person name="Pelin A."/>
            <person name="Brachmann A."/>
            <person name="Corradi N."/>
        </authorList>
    </citation>
    <scope>NUCLEOTIDE SEQUENCE [LARGE SCALE GENOMIC DNA]</scope>
    <source>
        <strain evidence="1 2">C2</strain>
    </source>
</reference>
<dbReference type="Proteomes" id="UP000233469">
    <property type="component" value="Unassembled WGS sequence"/>
</dbReference>
<gene>
    <name evidence="1" type="ORF">RhiirC2_777777</name>
</gene>
<accession>A0A2N1NDF9</accession>
<reference evidence="1 2" key="2">
    <citation type="submission" date="2017-10" db="EMBL/GenBank/DDBJ databases">
        <title>Extensive intraspecific genome diversity in a model arbuscular mycorrhizal fungus.</title>
        <authorList>
            <person name="Chen E.C.H."/>
            <person name="Morin E."/>
            <person name="Baudet D."/>
            <person name="Noel J."/>
            <person name="Ndikumana S."/>
            <person name="Charron P."/>
            <person name="St-Onge C."/>
            <person name="Giorgi J."/>
            <person name="Grigoriev I.V."/>
            <person name="Roux C."/>
            <person name="Martin F.M."/>
            <person name="Corradi N."/>
        </authorList>
    </citation>
    <scope>NUCLEOTIDE SEQUENCE [LARGE SCALE GENOMIC DNA]</scope>
    <source>
        <strain evidence="1 2">C2</strain>
    </source>
</reference>
<protein>
    <submittedName>
        <fullName evidence="1">Uncharacterized protein</fullName>
    </submittedName>
</protein>
<evidence type="ECO:0000313" key="1">
    <source>
        <dbReference type="EMBL" id="PKK71943.1"/>
    </source>
</evidence>
<dbReference type="AlphaFoldDB" id="A0A2N1NDF9"/>
<comment type="caution">
    <text evidence="1">The sequence shown here is derived from an EMBL/GenBank/DDBJ whole genome shotgun (WGS) entry which is preliminary data.</text>
</comment>
<dbReference type="EMBL" id="LLXL01000472">
    <property type="protein sequence ID" value="PKK71943.1"/>
    <property type="molecule type" value="Genomic_DNA"/>
</dbReference>